<evidence type="ECO:0000313" key="12">
    <source>
        <dbReference type="Proteomes" id="UP000515158"/>
    </source>
</evidence>
<feature type="domain" description="C2H2-type" evidence="10">
    <location>
        <begin position="894"/>
        <end position="921"/>
    </location>
</feature>
<dbReference type="GO" id="GO:0010468">
    <property type="term" value="P:regulation of gene expression"/>
    <property type="evidence" value="ECO:0007669"/>
    <property type="project" value="TreeGrafter"/>
</dbReference>
<evidence type="ECO:0000256" key="5">
    <source>
        <dbReference type="ARBA" id="ARBA00022833"/>
    </source>
</evidence>
<feature type="binding site" evidence="8">
    <location>
        <position position="15"/>
    </location>
    <ligand>
        <name>Zn(2+)</name>
        <dbReference type="ChEBI" id="CHEBI:29105"/>
    </ligand>
</feature>
<dbReference type="Proteomes" id="UP000515158">
    <property type="component" value="Unplaced"/>
</dbReference>
<evidence type="ECO:0000256" key="9">
    <source>
        <dbReference type="SAM" id="MobiDB-lite"/>
    </source>
</evidence>
<evidence type="ECO:0000256" key="3">
    <source>
        <dbReference type="ARBA" id="ARBA00022737"/>
    </source>
</evidence>
<feature type="compositionally biased region" description="Basic and acidic residues" evidence="9">
    <location>
        <begin position="247"/>
        <end position="259"/>
    </location>
</feature>
<keyword evidence="3" id="KW-0677">Repeat</keyword>
<feature type="region of interest" description="Disordered" evidence="9">
    <location>
        <begin position="813"/>
        <end position="844"/>
    </location>
</feature>
<dbReference type="FunCoup" id="A0A6P9A452">
    <property type="interactions" value="262"/>
</dbReference>
<feature type="compositionally biased region" description="Low complexity" evidence="9">
    <location>
        <begin position="276"/>
        <end position="299"/>
    </location>
</feature>
<dbReference type="InterPro" id="IPR013087">
    <property type="entry name" value="Znf_C2H2_type"/>
</dbReference>
<dbReference type="GeneID" id="117652091"/>
<dbReference type="PROSITE" id="PS51915">
    <property type="entry name" value="ZAD"/>
    <property type="match status" value="1"/>
</dbReference>
<gene>
    <name evidence="13" type="primary">LOC117652091</name>
</gene>
<dbReference type="PANTHER" id="PTHR16515:SF66">
    <property type="entry name" value="C2H2-TYPE DOMAIN-CONTAINING PROTEIN"/>
    <property type="match status" value="1"/>
</dbReference>
<protein>
    <submittedName>
        <fullName evidence="13">Zinc finger protein 184-like</fullName>
    </submittedName>
</protein>
<feature type="compositionally biased region" description="Basic and acidic residues" evidence="9">
    <location>
        <begin position="133"/>
        <end position="145"/>
    </location>
</feature>
<dbReference type="InterPro" id="IPR012934">
    <property type="entry name" value="Znf_AD"/>
</dbReference>
<dbReference type="Gene3D" id="3.40.1800.20">
    <property type="match status" value="1"/>
</dbReference>
<dbReference type="InParanoid" id="A0A6P9A452"/>
<feature type="region of interest" description="Disordered" evidence="9">
    <location>
        <begin position="276"/>
        <end position="324"/>
    </location>
</feature>
<reference evidence="13" key="1">
    <citation type="submission" date="2025-08" db="UniProtKB">
        <authorList>
            <consortium name="RefSeq"/>
        </authorList>
    </citation>
    <scope>IDENTIFICATION</scope>
    <source>
        <tissue evidence="13">Total insect</tissue>
    </source>
</reference>
<dbReference type="SUPFAM" id="SSF57716">
    <property type="entry name" value="Glucocorticoid receptor-like (DNA-binding domain)"/>
    <property type="match status" value="1"/>
</dbReference>
<dbReference type="InterPro" id="IPR050331">
    <property type="entry name" value="Zinc_finger"/>
</dbReference>
<feature type="domain" description="C2H2-type" evidence="10">
    <location>
        <begin position="1050"/>
        <end position="1077"/>
    </location>
</feature>
<keyword evidence="6" id="KW-0539">Nucleus</keyword>
<keyword evidence="4 7" id="KW-0863">Zinc-finger</keyword>
<name>A0A6P9A452_THRPL</name>
<dbReference type="GO" id="GO:0005634">
    <property type="term" value="C:nucleus"/>
    <property type="evidence" value="ECO:0007669"/>
    <property type="project" value="UniProtKB-SubCell"/>
</dbReference>
<feature type="domain" description="C2H2-type" evidence="10">
    <location>
        <begin position="430"/>
        <end position="457"/>
    </location>
</feature>
<dbReference type="GO" id="GO:0008270">
    <property type="term" value="F:zinc ion binding"/>
    <property type="evidence" value="ECO:0007669"/>
    <property type="project" value="UniProtKB-UniRule"/>
</dbReference>
<keyword evidence="5 8" id="KW-0862">Zinc</keyword>
<sequence length="1139" mass="128986">MAMATSYPNDYSNSCRLCLSKEGRQFGVFGPGPTPDPDDIGPLNARIFSCLSIDISQYDDLPKQICHRCECQINVWYYFKVECEASQKKLTAWLKAHPSSSSEKEACIEDEHTTMFQESVHIKLEPEDEEFPTDQHESGEADSSRNDGVLDQSLTYTSNESSNCLNLVISGTTTVDPDVHEGFSEEKDEPFAPVQMLPTSERTLDKDASTTKIDEINPNPSANAKGWLESEDSKKTSQEQSSALLERSFHVKSESKESESGDDQILKHLLTSSNSALSRSSRSLSPSHQIPSSTSTITSPKKRLRALSLEPTLKRPRLSENSSEHSRVQYSSIFLPKISNDVYDENSSTCKICVKSFSHIANLWRHIKTSHAQENPFRCDICRKDFSLRRELIAHRLGTINKYCRLGKKPELSSLITANPRIKYGNRGRYECSECKLKFITFTDAKAHERIHTGEKPFICYKCNEREFRLRKTALKHVTLCKGKVELQPQISQDNHEHSSAAAVTVPNLTLHNVVKKSLKKAKSCNVDKCSKCGKVFSSGVGLSNHLKTNCARKCISCLKFVPFKTFFKHYRQCFTAAHSSSALPEIISGEALNLNNDSADVKNVVKSESNVTDGPKAESSPVPRKLMRFDMTVREMWKKQLNEDGVLTLTCAFCGRTSVNRKSLHSHITKHSSKRFRNARTPGKYPGFMRPKLKCDICMKTFSSASSLEYHKLTHKKVKCEKCELTFPASMERTHLCTAKVKSESTQLSGMEFGVLPEKRVIQYTCHLCKKKFHTRKMLYQHKKMHIKVKIFKCKMCNNSYSDAGALKAHKEEDHKDEAEVVKETDRELTENRSVENQSNLNESSEKFVGKPLYCHVCQRGYSSEGSLDRHMKLHNSVSKVFAIQKPSNPGVFYCNICDKAFTSLVSFTAHKGWHSRSLSESTPKAEVSSDETPDLSKSPEPQKTPDTIEANDDESSLSFCCPHCPKKFVAQKNLRIHLHYHKNPKFQSPKETKLETVSHIENIHKCEICPSTFSDLSELSSHMVTHTEKSSDTLIKPSENDTPKQELLHCKLCNKEYKNKKNLNYHMMGHSGEKPYKCKSCSNQYSNPKALSKHEKERHAVVLRPFSCNRCKTSFVLREDLLAHQEKCPNQIQPVSS</sequence>
<evidence type="ECO:0000313" key="13">
    <source>
        <dbReference type="RefSeq" id="XP_034252653.1"/>
    </source>
</evidence>
<dbReference type="RefSeq" id="XP_034252653.1">
    <property type="nucleotide sequence ID" value="XM_034396762.1"/>
</dbReference>
<feature type="region of interest" description="Disordered" evidence="9">
    <location>
        <begin position="177"/>
        <end position="263"/>
    </location>
</feature>
<keyword evidence="12" id="KW-1185">Reference proteome</keyword>
<evidence type="ECO:0000256" key="2">
    <source>
        <dbReference type="ARBA" id="ARBA00022723"/>
    </source>
</evidence>
<evidence type="ECO:0000256" key="1">
    <source>
        <dbReference type="ARBA" id="ARBA00004123"/>
    </source>
</evidence>
<dbReference type="KEGG" id="tpal:117652091"/>
<evidence type="ECO:0000259" key="11">
    <source>
        <dbReference type="PROSITE" id="PS51915"/>
    </source>
</evidence>
<comment type="subcellular location">
    <subcellularLocation>
        <location evidence="1">Nucleus</location>
    </subcellularLocation>
</comment>
<proteinExistence type="predicted"/>
<feature type="domain" description="C2H2-type" evidence="10">
    <location>
        <begin position="377"/>
        <end position="410"/>
    </location>
</feature>
<dbReference type="Pfam" id="PF00096">
    <property type="entry name" value="zf-C2H2"/>
    <property type="match status" value="4"/>
</dbReference>
<evidence type="ECO:0000256" key="7">
    <source>
        <dbReference type="PROSITE-ProRule" id="PRU00042"/>
    </source>
</evidence>
<feature type="domain" description="C2H2-type" evidence="10">
    <location>
        <begin position="528"/>
        <end position="555"/>
    </location>
</feature>
<feature type="domain" description="C2H2-type" evidence="10">
    <location>
        <begin position="1078"/>
        <end position="1102"/>
    </location>
</feature>
<dbReference type="PANTHER" id="PTHR16515">
    <property type="entry name" value="PR DOMAIN ZINC FINGER PROTEIN"/>
    <property type="match status" value="1"/>
</dbReference>
<evidence type="ECO:0000259" key="10">
    <source>
        <dbReference type="PROSITE" id="PS50157"/>
    </source>
</evidence>
<evidence type="ECO:0000256" key="6">
    <source>
        <dbReference type="ARBA" id="ARBA00023242"/>
    </source>
</evidence>
<dbReference type="InterPro" id="IPR036236">
    <property type="entry name" value="Znf_C2H2_sf"/>
</dbReference>
<feature type="region of interest" description="Disordered" evidence="9">
    <location>
        <begin position="128"/>
        <end position="149"/>
    </location>
</feature>
<dbReference type="Pfam" id="PF07776">
    <property type="entry name" value="zf-AD"/>
    <property type="match status" value="1"/>
</dbReference>
<feature type="binding site" evidence="8">
    <location>
        <position position="18"/>
    </location>
    <ligand>
        <name>Zn(2+)</name>
        <dbReference type="ChEBI" id="CHEBI:29105"/>
    </ligand>
</feature>
<organism evidence="13">
    <name type="scientific">Thrips palmi</name>
    <name type="common">Melon thrips</name>
    <dbReference type="NCBI Taxonomy" id="161013"/>
    <lineage>
        <taxon>Eukaryota</taxon>
        <taxon>Metazoa</taxon>
        <taxon>Ecdysozoa</taxon>
        <taxon>Arthropoda</taxon>
        <taxon>Hexapoda</taxon>
        <taxon>Insecta</taxon>
        <taxon>Pterygota</taxon>
        <taxon>Neoptera</taxon>
        <taxon>Paraneoptera</taxon>
        <taxon>Thysanoptera</taxon>
        <taxon>Terebrantia</taxon>
        <taxon>Thripoidea</taxon>
        <taxon>Thripidae</taxon>
        <taxon>Thrips</taxon>
    </lineage>
</organism>
<dbReference type="SUPFAM" id="SSF57667">
    <property type="entry name" value="beta-beta-alpha zinc fingers"/>
    <property type="match status" value="7"/>
</dbReference>
<feature type="binding site" evidence="8">
    <location>
        <position position="66"/>
    </location>
    <ligand>
        <name>Zn(2+)</name>
        <dbReference type="ChEBI" id="CHEBI:29105"/>
    </ligand>
</feature>
<feature type="domain" description="C2H2-type" evidence="10">
    <location>
        <begin position="694"/>
        <end position="721"/>
    </location>
</feature>
<dbReference type="SMART" id="SM00868">
    <property type="entry name" value="zf-AD"/>
    <property type="match status" value="1"/>
</dbReference>
<dbReference type="PROSITE" id="PS50157">
    <property type="entry name" value="ZINC_FINGER_C2H2_2"/>
    <property type="match status" value="14"/>
</dbReference>
<feature type="region of interest" description="Disordered" evidence="9">
    <location>
        <begin position="920"/>
        <end position="953"/>
    </location>
</feature>
<dbReference type="PROSITE" id="PS00028">
    <property type="entry name" value="ZINC_FINGER_C2H2_1"/>
    <property type="match status" value="11"/>
</dbReference>
<dbReference type="Pfam" id="PF13912">
    <property type="entry name" value="zf-C2H2_6"/>
    <property type="match status" value="2"/>
</dbReference>
<feature type="domain" description="C2H2-type" evidence="10">
    <location>
        <begin position="793"/>
        <end position="821"/>
    </location>
</feature>
<dbReference type="OrthoDB" id="8196298at2759"/>
<feature type="compositionally biased region" description="Basic and acidic residues" evidence="9">
    <location>
        <begin position="202"/>
        <end position="215"/>
    </location>
</feature>
<accession>A0A6P9A452</accession>
<feature type="binding site" evidence="8">
    <location>
        <position position="69"/>
    </location>
    <ligand>
        <name>Zn(2+)</name>
        <dbReference type="ChEBI" id="CHEBI:29105"/>
    </ligand>
</feature>
<evidence type="ECO:0000256" key="8">
    <source>
        <dbReference type="PROSITE-ProRule" id="PRU01263"/>
    </source>
</evidence>
<feature type="compositionally biased region" description="Basic and acidic residues" evidence="9">
    <location>
        <begin position="813"/>
        <end position="835"/>
    </location>
</feature>
<feature type="domain" description="C2H2-type" evidence="10">
    <location>
        <begin position="650"/>
        <end position="677"/>
    </location>
</feature>
<keyword evidence="2 8" id="KW-0479">Metal-binding</keyword>
<feature type="domain" description="C2H2-type" evidence="10">
    <location>
        <begin position="765"/>
        <end position="792"/>
    </location>
</feature>
<dbReference type="SMART" id="SM00355">
    <property type="entry name" value="ZnF_C2H2"/>
    <property type="match status" value="15"/>
</dbReference>
<feature type="domain" description="C2H2-type" evidence="10">
    <location>
        <begin position="348"/>
        <end position="376"/>
    </location>
</feature>
<evidence type="ECO:0000256" key="4">
    <source>
        <dbReference type="ARBA" id="ARBA00022771"/>
    </source>
</evidence>
<dbReference type="Gene3D" id="3.30.160.60">
    <property type="entry name" value="Classic Zinc Finger"/>
    <property type="match status" value="8"/>
</dbReference>
<feature type="domain" description="C2H2-type" evidence="10">
    <location>
        <begin position="961"/>
        <end position="988"/>
    </location>
</feature>
<dbReference type="AlphaFoldDB" id="A0A6P9A452"/>
<feature type="domain" description="C2H2-type" evidence="10">
    <location>
        <begin position="1006"/>
        <end position="1033"/>
    </location>
</feature>
<feature type="domain" description="ZAD" evidence="11">
    <location>
        <begin position="13"/>
        <end position="93"/>
    </location>
</feature>
<feature type="domain" description="C2H2-type" evidence="10">
    <location>
        <begin position="854"/>
        <end position="881"/>
    </location>
</feature>